<evidence type="ECO:0000313" key="3">
    <source>
        <dbReference type="Proteomes" id="UP001597419"/>
    </source>
</evidence>
<evidence type="ECO:0000256" key="1">
    <source>
        <dbReference type="SAM" id="Phobius"/>
    </source>
</evidence>
<keyword evidence="3" id="KW-1185">Reference proteome</keyword>
<keyword evidence="1" id="KW-0812">Transmembrane</keyword>
<keyword evidence="1" id="KW-1133">Transmembrane helix</keyword>
<proteinExistence type="predicted"/>
<keyword evidence="1" id="KW-0472">Membrane</keyword>
<organism evidence="2 3">
    <name type="scientific">Amycolatopsis samaneae</name>
    <dbReference type="NCBI Taxonomy" id="664691"/>
    <lineage>
        <taxon>Bacteria</taxon>
        <taxon>Bacillati</taxon>
        <taxon>Actinomycetota</taxon>
        <taxon>Actinomycetes</taxon>
        <taxon>Pseudonocardiales</taxon>
        <taxon>Pseudonocardiaceae</taxon>
        <taxon>Amycolatopsis</taxon>
    </lineage>
</organism>
<protein>
    <submittedName>
        <fullName evidence="2">Uncharacterized protein</fullName>
    </submittedName>
</protein>
<evidence type="ECO:0000313" key="2">
    <source>
        <dbReference type="EMBL" id="MFD2463759.1"/>
    </source>
</evidence>
<sequence length="121" mass="12948">MRALIRLEGDDVHGDLGSLQDWLGREARLRGRIARERPVPRPGEMGSAAEVLVAALGTGGAVSVLAASLGTWLTTRRSRVTLKITGPGGRSVEVDGKSDDVLKLLHTVLPERREDDGDGTR</sequence>
<reference evidence="3" key="1">
    <citation type="journal article" date="2019" name="Int. J. Syst. Evol. Microbiol.">
        <title>The Global Catalogue of Microorganisms (GCM) 10K type strain sequencing project: providing services to taxonomists for standard genome sequencing and annotation.</title>
        <authorList>
            <consortium name="The Broad Institute Genomics Platform"/>
            <consortium name="The Broad Institute Genome Sequencing Center for Infectious Disease"/>
            <person name="Wu L."/>
            <person name="Ma J."/>
        </authorList>
    </citation>
    <scope>NUCLEOTIDE SEQUENCE [LARGE SCALE GENOMIC DNA]</scope>
    <source>
        <strain evidence="3">CGMCC 4.7643</strain>
    </source>
</reference>
<accession>A0ABW5GSG7</accession>
<dbReference type="EMBL" id="JBHUKU010000022">
    <property type="protein sequence ID" value="MFD2463759.1"/>
    <property type="molecule type" value="Genomic_DNA"/>
</dbReference>
<dbReference type="InterPro" id="IPR045428">
    <property type="entry name" value="EACC1"/>
</dbReference>
<dbReference type="RefSeq" id="WP_345386501.1">
    <property type="nucleotide sequence ID" value="NZ_BAABHG010000001.1"/>
</dbReference>
<comment type="caution">
    <text evidence="2">The sequence shown here is derived from an EMBL/GenBank/DDBJ whole genome shotgun (WGS) entry which is preliminary data.</text>
</comment>
<name>A0ABW5GSG7_9PSEU</name>
<dbReference type="Proteomes" id="UP001597419">
    <property type="component" value="Unassembled WGS sequence"/>
</dbReference>
<dbReference type="Pfam" id="PF19953">
    <property type="entry name" value="EACC1"/>
    <property type="match status" value="1"/>
</dbReference>
<gene>
    <name evidence="2" type="ORF">ACFSYJ_34445</name>
</gene>
<feature type="transmembrane region" description="Helical" evidence="1">
    <location>
        <begin position="51"/>
        <end position="73"/>
    </location>
</feature>